<evidence type="ECO:0000259" key="4">
    <source>
        <dbReference type="PROSITE" id="PS01124"/>
    </source>
</evidence>
<dbReference type="InterPro" id="IPR018062">
    <property type="entry name" value="HTH_AraC-typ_CS"/>
</dbReference>
<dbReference type="PATRIC" id="fig|742823.3.peg.1057"/>
<dbReference type="AlphaFoldDB" id="K1JXL7"/>
<dbReference type="SMART" id="SM00342">
    <property type="entry name" value="HTH_ARAC"/>
    <property type="match status" value="1"/>
</dbReference>
<dbReference type="SUPFAM" id="SSF46689">
    <property type="entry name" value="Homeodomain-like"/>
    <property type="match status" value="2"/>
</dbReference>
<name>K1JXL7_9BURK</name>
<dbReference type="InterPro" id="IPR018060">
    <property type="entry name" value="HTH_AraC"/>
</dbReference>
<keyword evidence="2" id="KW-0238">DNA-binding</keyword>
<sequence length="306" mass="34025">MLERLRNLVLEALPEEGRIENPMPCLALTRFNGPQQSRQCFYHPMMTLGLGGEKESLIGGRPVVYGAGEAVVVALDLPGTYQIRNASPEQPFLSLSIRLDRAIITELLTEAPELRPAPNGRDAQESVSVEHLPDEILNALVRYLEAMRSPRRAAVLGPMILKEIHYLLLEGPQGRVLADVCSEAAPGSRILTAVRWLREHFDEPLDIATISERTAMAPSTFHRQFRAITSLSPVQYQKRLRLHEAQRLMLVESLGVEAAARRVGYESCSQFSREYKRLFGDAPARDIREKSVAASDAGKCASIMEA</sequence>
<organism evidence="5 6">
    <name type="scientific">Sutterella wadsworthensis 2_1_59BFAA</name>
    <dbReference type="NCBI Taxonomy" id="742823"/>
    <lineage>
        <taxon>Bacteria</taxon>
        <taxon>Pseudomonadati</taxon>
        <taxon>Pseudomonadota</taxon>
        <taxon>Betaproteobacteria</taxon>
        <taxon>Burkholderiales</taxon>
        <taxon>Sutterellaceae</taxon>
        <taxon>Sutterella</taxon>
    </lineage>
</organism>
<dbReference type="Gene3D" id="1.10.10.60">
    <property type="entry name" value="Homeodomain-like"/>
    <property type="match status" value="2"/>
</dbReference>
<dbReference type="PROSITE" id="PS00041">
    <property type="entry name" value="HTH_ARAC_FAMILY_1"/>
    <property type="match status" value="1"/>
</dbReference>
<evidence type="ECO:0000256" key="2">
    <source>
        <dbReference type="ARBA" id="ARBA00023125"/>
    </source>
</evidence>
<dbReference type="HOGENOM" id="CLU_000445_100_0_4"/>
<evidence type="ECO:0000256" key="1">
    <source>
        <dbReference type="ARBA" id="ARBA00023015"/>
    </source>
</evidence>
<dbReference type="Proteomes" id="UP000005835">
    <property type="component" value="Unassembled WGS sequence"/>
</dbReference>
<keyword evidence="1" id="KW-0805">Transcription regulation</keyword>
<feature type="domain" description="HTH araC/xylS-type" evidence="4">
    <location>
        <begin position="191"/>
        <end position="289"/>
    </location>
</feature>
<dbReference type="GO" id="GO:0003700">
    <property type="term" value="F:DNA-binding transcription factor activity"/>
    <property type="evidence" value="ECO:0007669"/>
    <property type="project" value="InterPro"/>
</dbReference>
<dbReference type="InterPro" id="IPR009594">
    <property type="entry name" value="Tscrpt_reg_HTH_AraC_N"/>
</dbReference>
<dbReference type="PANTHER" id="PTHR43436">
    <property type="entry name" value="ARAC-FAMILY TRANSCRIPTIONAL REGULATOR"/>
    <property type="match status" value="1"/>
</dbReference>
<gene>
    <name evidence="5" type="ORF">HMPREF9465_01068</name>
</gene>
<proteinExistence type="predicted"/>
<reference evidence="5 6" key="1">
    <citation type="submission" date="2012-05" db="EMBL/GenBank/DDBJ databases">
        <title>The Genome Sequence of Sutterella wadsworthensis 2_1_59BFAA.</title>
        <authorList>
            <consortium name="The Broad Institute Genome Sequencing Platform"/>
            <person name="Earl A."/>
            <person name="Ward D."/>
            <person name="Feldgarden M."/>
            <person name="Gevers D."/>
            <person name="Daigneault M."/>
            <person name="Strauss J."/>
            <person name="Allen-Vercoe E."/>
            <person name="Walker B."/>
            <person name="Young S.K."/>
            <person name="Zeng Q."/>
            <person name="Gargeya S."/>
            <person name="Fitzgerald M."/>
            <person name="Haas B."/>
            <person name="Abouelleil A."/>
            <person name="Alvarado L."/>
            <person name="Arachchi H.M."/>
            <person name="Berlin A.M."/>
            <person name="Chapman S.B."/>
            <person name="Goldberg J."/>
            <person name="Griggs A."/>
            <person name="Gujja S."/>
            <person name="Hansen M."/>
            <person name="Howarth C."/>
            <person name="Imamovic A."/>
            <person name="Larimer J."/>
            <person name="McCowen C."/>
            <person name="Montmayeur A."/>
            <person name="Murphy C."/>
            <person name="Neiman D."/>
            <person name="Pearson M."/>
            <person name="Priest M."/>
            <person name="Roberts A."/>
            <person name="Saif S."/>
            <person name="Shea T."/>
            <person name="Sisk P."/>
            <person name="Sykes S."/>
            <person name="Wortman J."/>
            <person name="Nusbaum C."/>
            <person name="Birren B."/>
        </authorList>
    </citation>
    <scope>NUCLEOTIDE SEQUENCE [LARGE SCALE GENOMIC DNA]</scope>
    <source>
        <strain evidence="5 6">2_1_59BFAA</strain>
    </source>
</reference>
<keyword evidence="6" id="KW-1185">Reference proteome</keyword>
<dbReference type="GO" id="GO:0043565">
    <property type="term" value="F:sequence-specific DNA binding"/>
    <property type="evidence" value="ECO:0007669"/>
    <property type="project" value="InterPro"/>
</dbReference>
<dbReference type="Pfam" id="PF12833">
    <property type="entry name" value="HTH_18"/>
    <property type="match status" value="1"/>
</dbReference>
<keyword evidence="3" id="KW-0804">Transcription</keyword>
<evidence type="ECO:0000256" key="3">
    <source>
        <dbReference type="ARBA" id="ARBA00023163"/>
    </source>
</evidence>
<dbReference type="PROSITE" id="PS01124">
    <property type="entry name" value="HTH_ARAC_FAMILY_2"/>
    <property type="match status" value="1"/>
</dbReference>
<dbReference type="eggNOG" id="COG2207">
    <property type="taxonomic scope" value="Bacteria"/>
</dbReference>
<evidence type="ECO:0000313" key="5">
    <source>
        <dbReference type="EMBL" id="EKB31353.1"/>
    </source>
</evidence>
<dbReference type="STRING" id="742823.HMPREF9465_01068"/>
<comment type="caution">
    <text evidence="5">The sequence shown here is derived from an EMBL/GenBank/DDBJ whole genome shotgun (WGS) entry which is preliminary data.</text>
</comment>
<dbReference type="EMBL" id="ADMG01000028">
    <property type="protein sequence ID" value="EKB31353.1"/>
    <property type="molecule type" value="Genomic_DNA"/>
</dbReference>
<accession>K1JXL7</accession>
<protein>
    <recommendedName>
        <fullName evidence="4">HTH araC/xylS-type domain-containing protein</fullName>
    </recommendedName>
</protein>
<evidence type="ECO:0000313" key="6">
    <source>
        <dbReference type="Proteomes" id="UP000005835"/>
    </source>
</evidence>
<dbReference type="InterPro" id="IPR009057">
    <property type="entry name" value="Homeodomain-like_sf"/>
</dbReference>
<dbReference type="Pfam" id="PF06719">
    <property type="entry name" value="AraC_N"/>
    <property type="match status" value="1"/>
</dbReference>
<dbReference type="PANTHER" id="PTHR43436:SF1">
    <property type="entry name" value="TRANSCRIPTIONAL REGULATORY PROTEIN"/>
    <property type="match status" value="1"/>
</dbReference>
<dbReference type="RefSeq" id="WP_005434841.1">
    <property type="nucleotide sequence ID" value="NZ_JH815515.1"/>
</dbReference>